<protein>
    <submittedName>
        <fullName evidence="2">Estradiol 17-beta-dehydrogenase 12</fullName>
    </submittedName>
</protein>
<dbReference type="Proteomes" id="UP000095286">
    <property type="component" value="Unplaced"/>
</dbReference>
<name>A0AC35UFC0_9BILA</name>
<sequence length="318" mass="35139">MTCCDCWLKMFGGIALTLFAICTFKFFYRIIYPYFIAKPNDLHALAGGDYAVVTGSTDGIGKQYAIQLAQKGFNIVLISRSEAKLAAVKKEITETVSAVKVETITFDFGNCNVKDYESKIFEKLNKLDVGILVNNVGRANDFPEQFHKADGGVEKSRDINVINTLSATILTQEILKQMVPRHAGIIINIGSIAGAGLLPEWSVYSATKKYISHLTAILAKEYSPLGITIQNIAPGLVTTNMSRVTETSFFAPNPKAFVEAALKTVGHVQETSGYYTHQIQRELLPLLPGWFMDFALKAENKKRREEYYKSIGSAAAQQ</sequence>
<evidence type="ECO:0000313" key="2">
    <source>
        <dbReference type="WBParaSite" id="RSKR_0001084800.1"/>
    </source>
</evidence>
<reference evidence="2" key="1">
    <citation type="submission" date="2016-11" db="UniProtKB">
        <authorList>
            <consortium name="WormBaseParasite"/>
        </authorList>
    </citation>
    <scope>IDENTIFICATION</scope>
    <source>
        <strain evidence="2">KR3021</strain>
    </source>
</reference>
<evidence type="ECO:0000313" key="1">
    <source>
        <dbReference type="Proteomes" id="UP000095286"/>
    </source>
</evidence>
<dbReference type="WBParaSite" id="RSKR_0001084800.1">
    <property type="protein sequence ID" value="RSKR_0001084800.1"/>
    <property type="gene ID" value="RSKR_0001084800"/>
</dbReference>
<organism evidence="1 2">
    <name type="scientific">Rhabditophanes sp. KR3021</name>
    <dbReference type="NCBI Taxonomy" id="114890"/>
    <lineage>
        <taxon>Eukaryota</taxon>
        <taxon>Metazoa</taxon>
        <taxon>Ecdysozoa</taxon>
        <taxon>Nematoda</taxon>
        <taxon>Chromadorea</taxon>
        <taxon>Rhabditida</taxon>
        <taxon>Tylenchina</taxon>
        <taxon>Panagrolaimomorpha</taxon>
        <taxon>Strongyloidoidea</taxon>
        <taxon>Alloionematidae</taxon>
        <taxon>Rhabditophanes</taxon>
    </lineage>
</organism>
<proteinExistence type="predicted"/>
<accession>A0AC35UFC0</accession>